<dbReference type="EMBL" id="QLSV01000012">
    <property type="protein sequence ID" value="RAR47089.1"/>
    <property type="molecule type" value="Genomic_DNA"/>
</dbReference>
<reference evidence="1 2" key="1">
    <citation type="submission" date="2018-06" db="EMBL/GenBank/DDBJ databases">
        <title>Genomic Encyclopedia of Type Strains, Phase III (KMG-III): the genomes of soil and plant-associated and newly described type strains.</title>
        <authorList>
            <person name="Whitman W."/>
        </authorList>
    </citation>
    <scope>NUCLEOTIDE SEQUENCE [LARGE SCALE GENOMIC DNA]</scope>
    <source>
        <strain evidence="1 2">CGMCC 1.12504</strain>
    </source>
</reference>
<sequence length="406" mass="47215">MNALENKRILIIGFVWPEPKSSAAGSRMMQLIAFFKENGGKITFASTASKSEFSEELIDVDRKQIALNCASFDVFVSDLQPDLVLFDRFMTEEQFGWRVAEHCPNTMRMLDSEDLHCLREARRLTVLKNKPFDLNNDLAKREIASMYRCDVTLMISEFEMVLLQTHFKVPSFLLFYLPIWVENEKLNLPSFEERSDFMFIGNFLHAPNHDAVVYLKEVIWPLLFQKFPEAKMHIYGAYPTQKIISLHQPKLNFFVHGRAESSFEVISKARILLAPIRFGAGIKGKLLEAMQFGTPSVTSSIGAEAMNGDLLWNGFVTDSPEDFADRAIELYQNKTTWFDARQNGFEILKNRFSKDVFEDSFREFLSDKFKNFEKYRNENFTGLLLMHHFLQSTKYMAKWIEEKNKQ</sequence>
<comment type="caution">
    <text evidence="1">The sequence shown here is derived from an EMBL/GenBank/DDBJ whole genome shotgun (WGS) entry which is preliminary data.</text>
</comment>
<evidence type="ECO:0000313" key="2">
    <source>
        <dbReference type="Proteomes" id="UP000249518"/>
    </source>
</evidence>
<protein>
    <submittedName>
        <fullName evidence="1">Glycosyl transferase family 1</fullName>
    </submittedName>
</protein>
<name>A0A328WW58_9FLAO</name>
<dbReference type="CDD" id="cd03801">
    <property type="entry name" value="GT4_PimA-like"/>
    <property type="match status" value="1"/>
</dbReference>
<dbReference type="Pfam" id="PF13692">
    <property type="entry name" value="Glyco_trans_1_4"/>
    <property type="match status" value="1"/>
</dbReference>
<dbReference type="OrthoDB" id="9807209at2"/>
<gene>
    <name evidence="1" type="ORF">B0I10_112109</name>
</gene>
<organism evidence="1 2">
    <name type="scientific">Flavobacterium lacus</name>
    <dbReference type="NCBI Taxonomy" id="1353778"/>
    <lineage>
        <taxon>Bacteria</taxon>
        <taxon>Pseudomonadati</taxon>
        <taxon>Bacteroidota</taxon>
        <taxon>Flavobacteriia</taxon>
        <taxon>Flavobacteriales</taxon>
        <taxon>Flavobacteriaceae</taxon>
        <taxon>Flavobacterium</taxon>
    </lineage>
</organism>
<evidence type="ECO:0000313" key="1">
    <source>
        <dbReference type="EMBL" id="RAR47089.1"/>
    </source>
</evidence>
<dbReference type="SUPFAM" id="SSF53756">
    <property type="entry name" value="UDP-Glycosyltransferase/glycogen phosphorylase"/>
    <property type="match status" value="1"/>
</dbReference>
<dbReference type="GO" id="GO:0016740">
    <property type="term" value="F:transferase activity"/>
    <property type="evidence" value="ECO:0007669"/>
    <property type="project" value="UniProtKB-KW"/>
</dbReference>
<keyword evidence="1" id="KW-0808">Transferase</keyword>
<dbReference type="Gene3D" id="3.40.50.2000">
    <property type="entry name" value="Glycogen Phosphorylase B"/>
    <property type="match status" value="1"/>
</dbReference>
<dbReference type="AlphaFoldDB" id="A0A328WW58"/>
<accession>A0A328WW58</accession>
<dbReference type="RefSeq" id="WP_112086788.1">
    <property type="nucleotide sequence ID" value="NZ_QLSV01000012.1"/>
</dbReference>
<keyword evidence="2" id="KW-1185">Reference proteome</keyword>
<proteinExistence type="predicted"/>
<dbReference type="Proteomes" id="UP000249518">
    <property type="component" value="Unassembled WGS sequence"/>
</dbReference>